<protein>
    <recommendedName>
        <fullName evidence="11">Peptidoglycan lipid II flippase</fullName>
    </recommendedName>
</protein>
<feature type="transmembrane region" description="Helical" evidence="8">
    <location>
        <begin position="416"/>
        <end position="441"/>
    </location>
</feature>
<evidence type="ECO:0000256" key="4">
    <source>
        <dbReference type="ARBA" id="ARBA00022960"/>
    </source>
</evidence>
<dbReference type="AlphaFoldDB" id="A0A8J3BH90"/>
<dbReference type="EMBL" id="BMQB01000012">
    <property type="protein sequence ID" value="GGK07846.1"/>
    <property type="molecule type" value="Genomic_DNA"/>
</dbReference>
<feature type="transmembrane region" description="Helical" evidence="8">
    <location>
        <begin position="158"/>
        <end position="179"/>
    </location>
</feature>
<evidence type="ECO:0000256" key="8">
    <source>
        <dbReference type="SAM" id="Phobius"/>
    </source>
</evidence>
<dbReference type="GO" id="GO:0015648">
    <property type="term" value="F:lipid-linked peptidoglycan transporter activity"/>
    <property type="evidence" value="ECO:0007669"/>
    <property type="project" value="TreeGrafter"/>
</dbReference>
<feature type="transmembrane region" description="Helical" evidence="8">
    <location>
        <begin position="240"/>
        <end position="262"/>
    </location>
</feature>
<dbReference type="GO" id="GO:0009252">
    <property type="term" value="P:peptidoglycan biosynthetic process"/>
    <property type="evidence" value="ECO:0007669"/>
    <property type="project" value="UniProtKB-KW"/>
</dbReference>
<proteinExistence type="predicted"/>
<dbReference type="GO" id="GO:0034204">
    <property type="term" value="P:lipid translocation"/>
    <property type="evidence" value="ECO:0007669"/>
    <property type="project" value="TreeGrafter"/>
</dbReference>
<keyword evidence="10" id="KW-1185">Reference proteome</keyword>
<dbReference type="InterPro" id="IPR051050">
    <property type="entry name" value="Lipid_II_flippase_MurJ/MviN"/>
</dbReference>
<dbReference type="PRINTS" id="PR01806">
    <property type="entry name" value="VIRFACTRMVIN"/>
</dbReference>
<feature type="transmembrane region" description="Helical" evidence="8">
    <location>
        <begin position="319"/>
        <end position="343"/>
    </location>
</feature>
<feature type="transmembrane region" description="Helical" evidence="8">
    <location>
        <begin position="131"/>
        <end position="151"/>
    </location>
</feature>
<evidence type="ECO:0000256" key="1">
    <source>
        <dbReference type="ARBA" id="ARBA00004651"/>
    </source>
</evidence>
<feature type="transmembrane region" description="Helical" evidence="8">
    <location>
        <begin position="453"/>
        <end position="476"/>
    </location>
</feature>
<feature type="transmembrane region" description="Helical" evidence="8">
    <location>
        <begin position="199"/>
        <end position="219"/>
    </location>
</feature>
<feature type="transmembrane region" description="Helical" evidence="8">
    <location>
        <begin position="388"/>
        <end position="410"/>
    </location>
</feature>
<evidence type="ECO:0000313" key="9">
    <source>
        <dbReference type="EMBL" id="GGK07846.1"/>
    </source>
</evidence>
<keyword evidence="7 8" id="KW-0472">Membrane</keyword>
<evidence type="ECO:0000256" key="6">
    <source>
        <dbReference type="ARBA" id="ARBA00022989"/>
    </source>
</evidence>
<dbReference type="PANTHER" id="PTHR47019:SF1">
    <property type="entry name" value="LIPID II FLIPPASE MURJ"/>
    <property type="match status" value="1"/>
</dbReference>
<reference evidence="9" key="2">
    <citation type="submission" date="2020-09" db="EMBL/GenBank/DDBJ databases">
        <authorList>
            <person name="Sun Q."/>
            <person name="Ohkuma M."/>
        </authorList>
    </citation>
    <scope>NUCLEOTIDE SEQUENCE</scope>
    <source>
        <strain evidence="9">JCM 3090</strain>
    </source>
</reference>
<feature type="transmembrane region" description="Helical" evidence="8">
    <location>
        <begin position="282"/>
        <end position="307"/>
    </location>
</feature>
<dbReference type="GO" id="GO:0008360">
    <property type="term" value="P:regulation of cell shape"/>
    <property type="evidence" value="ECO:0007669"/>
    <property type="project" value="UniProtKB-KW"/>
</dbReference>
<evidence type="ECO:0000256" key="3">
    <source>
        <dbReference type="ARBA" id="ARBA00022692"/>
    </source>
</evidence>
<keyword evidence="6 8" id="KW-1133">Transmembrane helix</keyword>
<dbReference type="Proteomes" id="UP000649739">
    <property type="component" value="Unassembled WGS sequence"/>
</dbReference>
<comment type="caution">
    <text evidence="9">The sequence shown here is derived from an EMBL/GenBank/DDBJ whole genome shotgun (WGS) entry which is preliminary data.</text>
</comment>
<gene>
    <name evidence="9" type="ORF">GCM10010123_42260</name>
</gene>
<dbReference type="InterPro" id="IPR004268">
    <property type="entry name" value="MurJ"/>
</dbReference>
<evidence type="ECO:0008006" key="11">
    <source>
        <dbReference type="Google" id="ProtNLM"/>
    </source>
</evidence>
<evidence type="ECO:0000256" key="5">
    <source>
        <dbReference type="ARBA" id="ARBA00022984"/>
    </source>
</evidence>
<keyword evidence="3 8" id="KW-0812">Transmembrane</keyword>
<feature type="transmembrane region" description="Helical" evidence="8">
    <location>
        <begin position="55"/>
        <end position="77"/>
    </location>
</feature>
<reference evidence="9" key="1">
    <citation type="journal article" date="2014" name="Int. J. Syst. Evol. Microbiol.">
        <title>Complete genome sequence of Corynebacterium casei LMG S-19264T (=DSM 44701T), isolated from a smear-ripened cheese.</title>
        <authorList>
            <consortium name="US DOE Joint Genome Institute (JGI-PGF)"/>
            <person name="Walter F."/>
            <person name="Albersmeier A."/>
            <person name="Kalinowski J."/>
            <person name="Ruckert C."/>
        </authorList>
    </citation>
    <scope>NUCLEOTIDE SEQUENCE</scope>
    <source>
        <strain evidence="9">JCM 3090</strain>
    </source>
</reference>
<comment type="subcellular location">
    <subcellularLocation>
        <location evidence="1">Cell membrane</location>
        <topology evidence="1">Multi-pass membrane protein</topology>
    </subcellularLocation>
</comment>
<name>A0A8J3BH90_9ACTN</name>
<keyword evidence="2" id="KW-1003">Cell membrane</keyword>
<keyword evidence="5" id="KW-0573">Peptidoglycan synthesis</keyword>
<organism evidence="9 10">
    <name type="scientific">Pilimelia anulata</name>
    <dbReference type="NCBI Taxonomy" id="53371"/>
    <lineage>
        <taxon>Bacteria</taxon>
        <taxon>Bacillati</taxon>
        <taxon>Actinomycetota</taxon>
        <taxon>Actinomycetes</taxon>
        <taxon>Micromonosporales</taxon>
        <taxon>Micromonosporaceae</taxon>
        <taxon>Pilimelia</taxon>
    </lineage>
</organism>
<sequence length="539" mass="52413">MGRAPGRLAGAAASIALLTVVARLVGFGRTAVFGNTVGDGALGDVYQAVNALPNVVFEIAAGGVLAGVVVPLLAGAVERGERAAVGAIASALLVRVLIVLVPLAALVAAAAGPLVALLGVPAGERGVAVRMLWLFVPQIPLYGVGVVLAGVLQAHRRFAWPVLAPLLSSVTVIGAYAAFAAVAGTRPPTVHVGTRAELVLAGGTTLGVVVLSLCLIPPVRRLGLPWSARYALPPAVRRAAGGLALAGLVAVAGQQLALLVALNRANAGGPVGSAARITLAQTVYLLPWAVLAVPLATAAYPALAAAWSHGDRDRYTGTLAAAGRTAALASALGAALLVAGAQPAADLLLGGSPEFAAAVTGLAPGLLGYGAFALYSRAMYARGAAGRAAAVTAAGWLAVIAASVVLAAVLPAADRALALALGQSAGMLVLAAALLAVVARLAGRAAVAGLARAGLAGLAAAAVAAAAGRAVAAALAGPLAGLPAAASGAVRGAAAAVAVTALFGALALLLDRGTVRPLLDRALTIAGRRPRATTGRTTS</sequence>
<evidence type="ECO:0000313" key="10">
    <source>
        <dbReference type="Proteomes" id="UP000649739"/>
    </source>
</evidence>
<accession>A0A8J3BH90</accession>
<dbReference type="GO" id="GO:0005886">
    <property type="term" value="C:plasma membrane"/>
    <property type="evidence" value="ECO:0007669"/>
    <property type="project" value="UniProtKB-SubCell"/>
</dbReference>
<dbReference type="Pfam" id="PF03023">
    <property type="entry name" value="MurJ"/>
    <property type="match status" value="1"/>
</dbReference>
<feature type="transmembrane region" description="Helical" evidence="8">
    <location>
        <begin position="355"/>
        <end position="376"/>
    </location>
</feature>
<keyword evidence="4" id="KW-0133">Cell shape</keyword>
<evidence type="ECO:0000256" key="2">
    <source>
        <dbReference type="ARBA" id="ARBA00022475"/>
    </source>
</evidence>
<evidence type="ECO:0000256" key="7">
    <source>
        <dbReference type="ARBA" id="ARBA00023136"/>
    </source>
</evidence>
<feature type="transmembrane region" description="Helical" evidence="8">
    <location>
        <begin position="84"/>
        <end position="111"/>
    </location>
</feature>
<feature type="transmembrane region" description="Helical" evidence="8">
    <location>
        <begin position="488"/>
        <end position="510"/>
    </location>
</feature>
<dbReference type="PANTHER" id="PTHR47019">
    <property type="entry name" value="LIPID II FLIPPASE MURJ"/>
    <property type="match status" value="1"/>
</dbReference>